<name>E6MHB7_9FIRM</name>
<dbReference type="PANTHER" id="PTHR16222">
    <property type="entry name" value="ADP-RIBOSYLGLYCOHYDROLASE"/>
    <property type="match status" value="1"/>
</dbReference>
<evidence type="ECO:0000313" key="3">
    <source>
        <dbReference type="Proteomes" id="UP000004754"/>
    </source>
</evidence>
<dbReference type="Proteomes" id="UP000004754">
    <property type="component" value="Unassembled WGS sequence"/>
</dbReference>
<comment type="cofactor">
    <cofactor evidence="1">
        <name>Mg(2+)</name>
        <dbReference type="ChEBI" id="CHEBI:18420"/>
    </cofactor>
    <text evidence="1">Binds 2 magnesium ions per subunit.</text>
</comment>
<sequence>MLGAIIGDIAGSVYEFDRNFIRQVRNDSAVDFPIFGTGSRFTDDSVMTLAVAQGLMRGYGNPDASEREIILAMQHLGRRYPNVGYGGRFIRWIFADDPKPYGSYGNGSAMRVSGAAWLYDSLALVEKYAAISAKVSHDHPEGIKGAQATATAIFLARQQEAKAKIRQYIEAHYGYALGRDDATIRQSNRGHVSCQATVPEAIDCFLMADDFESTIRLAVSLGGDTDTLAAIAGSIAEAYYPMPEAIKRQALSALDGNLKEILRACDVFVADHPPVGGQKGRNMR</sequence>
<dbReference type="Pfam" id="PF03747">
    <property type="entry name" value="ADP_ribosyl_GH"/>
    <property type="match status" value="1"/>
</dbReference>
<feature type="binding site" evidence="1">
    <location>
        <position position="227"/>
    </location>
    <ligand>
        <name>Mg(2+)</name>
        <dbReference type="ChEBI" id="CHEBI:18420"/>
        <label>1</label>
    </ligand>
</feature>
<feature type="binding site" evidence="1">
    <location>
        <position position="224"/>
    </location>
    <ligand>
        <name>Mg(2+)</name>
        <dbReference type="ChEBI" id="CHEBI:18420"/>
        <label>1</label>
    </ligand>
</feature>
<keyword evidence="1" id="KW-0479">Metal-binding</keyword>
<dbReference type="Gene3D" id="1.10.4080.10">
    <property type="entry name" value="ADP-ribosylation/Crystallin J1"/>
    <property type="match status" value="1"/>
</dbReference>
<dbReference type="InterPro" id="IPR005502">
    <property type="entry name" value="Ribosyl_crysJ1"/>
</dbReference>
<dbReference type="RefSeq" id="WP_006598824.1">
    <property type="nucleotide sequence ID" value="NZ_GL622359.1"/>
</dbReference>
<dbReference type="GO" id="GO:0046872">
    <property type="term" value="F:metal ion binding"/>
    <property type="evidence" value="ECO:0007669"/>
    <property type="project" value="UniProtKB-KW"/>
</dbReference>
<accession>E6MHB7</accession>
<dbReference type="OrthoDB" id="9814572at2"/>
<feature type="binding site" evidence="1">
    <location>
        <position position="43"/>
    </location>
    <ligand>
        <name>Mg(2+)</name>
        <dbReference type="ChEBI" id="CHEBI:18420"/>
        <label>1</label>
    </ligand>
</feature>
<dbReference type="InterPro" id="IPR050792">
    <property type="entry name" value="ADP-ribosylglycohydrolase"/>
</dbReference>
<keyword evidence="2" id="KW-0378">Hydrolase</keyword>
<reference evidence="2 3" key="1">
    <citation type="submission" date="2010-12" db="EMBL/GenBank/DDBJ databases">
        <authorList>
            <person name="Muzny D."/>
            <person name="Qin X."/>
            <person name="Deng J."/>
            <person name="Jiang H."/>
            <person name="Liu Y."/>
            <person name="Qu J."/>
            <person name="Song X.-Z."/>
            <person name="Zhang L."/>
            <person name="Thornton R."/>
            <person name="Coyle M."/>
            <person name="Francisco L."/>
            <person name="Jackson L."/>
            <person name="Javaid M."/>
            <person name="Korchina V."/>
            <person name="Kovar C."/>
            <person name="Mata R."/>
            <person name="Mathew T."/>
            <person name="Ngo R."/>
            <person name="Nguyen L."/>
            <person name="Nguyen N."/>
            <person name="Okwuonu G."/>
            <person name="Ongeri F."/>
            <person name="Pham C."/>
            <person name="Simmons D."/>
            <person name="Wilczek-Boney K."/>
            <person name="Hale W."/>
            <person name="Jakkamsetti A."/>
            <person name="Pham P."/>
            <person name="Ruth R."/>
            <person name="San Lucas F."/>
            <person name="Warren J."/>
            <person name="Zhang J."/>
            <person name="Zhao Z."/>
            <person name="Zhou C."/>
            <person name="Zhu D."/>
            <person name="Lee S."/>
            <person name="Bess C."/>
            <person name="Blankenburg K."/>
            <person name="Forbes L."/>
            <person name="Fu Q."/>
            <person name="Gubbala S."/>
            <person name="Hirani K."/>
            <person name="Jayaseelan J.C."/>
            <person name="Lara F."/>
            <person name="Munidasa M."/>
            <person name="Palculict T."/>
            <person name="Patil S."/>
            <person name="Pu L.-L."/>
            <person name="Saada N."/>
            <person name="Tang L."/>
            <person name="Weissenberger G."/>
            <person name="Zhu Y."/>
            <person name="Hemphill L."/>
            <person name="Shang Y."/>
            <person name="Youmans B."/>
            <person name="Ayvaz T."/>
            <person name="Ross M."/>
            <person name="Santibanez J."/>
            <person name="Aqrawi P."/>
            <person name="Gross S."/>
            <person name="Joshi V."/>
            <person name="Fowler G."/>
            <person name="Nazareth L."/>
            <person name="Reid J."/>
            <person name="Worley K."/>
            <person name="Petrosino J."/>
            <person name="Highlander S."/>
            <person name="Gibbs R."/>
        </authorList>
    </citation>
    <scope>NUCLEOTIDE SEQUENCE [LARGE SCALE GENOMIC DNA]</scope>
    <source>
        <strain evidence="2 3">ATCC 23263</strain>
    </source>
</reference>
<protein>
    <submittedName>
        <fullName evidence="2">ADP-ribosylglycohydrolase</fullName>
    </submittedName>
</protein>
<keyword evidence="3" id="KW-1185">Reference proteome</keyword>
<comment type="caution">
    <text evidence="2">The sequence shown here is derived from an EMBL/GenBank/DDBJ whole genome shotgun (WGS) entry which is preliminary data.</text>
</comment>
<feature type="binding site" evidence="1">
    <location>
        <position position="44"/>
    </location>
    <ligand>
        <name>Mg(2+)</name>
        <dbReference type="ChEBI" id="CHEBI:18420"/>
        <label>1</label>
    </ligand>
</feature>
<dbReference type="AlphaFoldDB" id="E6MHB7"/>
<dbReference type="EMBL" id="AEQN01000017">
    <property type="protein sequence ID" value="EFV01481.1"/>
    <property type="molecule type" value="Genomic_DNA"/>
</dbReference>
<dbReference type="STRING" id="887929.HMP0721_1402"/>
<dbReference type="HOGENOM" id="CLU_024566_1_0_9"/>
<dbReference type="GO" id="GO:0016787">
    <property type="term" value="F:hydrolase activity"/>
    <property type="evidence" value="ECO:0007669"/>
    <property type="project" value="UniProtKB-KW"/>
</dbReference>
<feature type="binding site" evidence="1">
    <location>
        <position position="226"/>
    </location>
    <ligand>
        <name>Mg(2+)</name>
        <dbReference type="ChEBI" id="CHEBI:18420"/>
        <label>1</label>
    </ligand>
</feature>
<feature type="binding site" evidence="1">
    <location>
        <position position="42"/>
    </location>
    <ligand>
        <name>Mg(2+)</name>
        <dbReference type="ChEBI" id="CHEBI:18420"/>
        <label>1</label>
    </ligand>
</feature>
<gene>
    <name evidence="2" type="ORF">HMP0721_1402</name>
</gene>
<dbReference type="InterPro" id="IPR036705">
    <property type="entry name" value="Ribosyl_crysJ1_sf"/>
</dbReference>
<dbReference type="eggNOG" id="COG1397">
    <property type="taxonomic scope" value="Bacteria"/>
</dbReference>
<dbReference type="PANTHER" id="PTHR16222:SF12">
    <property type="entry name" value="ADP-RIBOSYLGLYCOHYDROLASE-RELATED"/>
    <property type="match status" value="1"/>
</dbReference>
<proteinExistence type="predicted"/>
<dbReference type="SUPFAM" id="SSF101478">
    <property type="entry name" value="ADP-ribosylglycohydrolase"/>
    <property type="match status" value="1"/>
</dbReference>
<keyword evidence="1" id="KW-0460">Magnesium</keyword>
<evidence type="ECO:0000313" key="2">
    <source>
        <dbReference type="EMBL" id="EFV01481.1"/>
    </source>
</evidence>
<evidence type="ECO:0000256" key="1">
    <source>
        <dbReference type="PIRSR" id="PIRSR605502-1"/>
    </source>
</evidence>
<organism evidence="2 3">
    <name type="scientific">Pseudoramibacter alactolyticus ATCC 23263</name>
    <dbReference type="NCBI Taxonomy" id="887929"/>
    <lineage>
        <taxon>Bacteria</taxon>
        <taxon>Bacillati</taxon>
        <taxon>Bacillota</taxon>
        <taxon>Clostridia</taxon>
        <taxon>Eubacteriales</taxon>
        <taxon>Eubacteriaceae</taxon>
        <taxon>Pseudoramibacter</taxon>
    </lineage>
</organism>